<proteinExistence type="predicted"/>
<evidence type="ECO:0000313" key="2">
    <source>
        <dbReference type="EMBL" id="KAJ4321129.1"/>
    </source>
</evidence>
<feature type="compositionally biased region" description="Polar residues" evidence="1">
    <location>
        <begin position="376"/>
        <end position="402"/>
    </location>
</feature>
<sequence length="402" mass="46123">MCWDRYELGQKNIFYDEEIRLFPTTLLPPHVKRVQRSILDFSCAIRGHNEWFDAPFDEGQIKRPNVGSDVDPALKAASIAVNKAKSIVNGGYLEKKWEQYFETHFFEPLSDGFSVSKDDSRRVSRCNYYYDGMKRLVQDSAQHAVALPDHAHIPPIPVVTTIGPRVRVWLMYFAEKFDAPCSHRDTQEVMAKMRNKGYIMRAIWNGDMTKVGDIVRFQIILENTHTWAMRVFKPLISLYIEQWSHVHCRPDVDRKTAQSLSSEAKLRNQKNIEQRRKVIPMVQALLEDQATIELDNRAHQKVTPLLLGLLMHQICSSEREFLRSEVDRVVAEKLEALDLTQELASQASVEDEPEDTSSATQEPPPDNDDPNDSDYRQSQTVPAFGVTDQNATGSNQIRFSIS</sequence>
<dbReference type="Proteomes" id="UP001140502">
    <property type="component" value="Unassembled WGS sequence"/>
</dbReference>
<evidence type="ECO:0000313" key="3">
    <source>
        <dbReference type="Proteomes" id="UP001140502"/>
    </source>
</evidence>
<reference evidence="2" key="1">
    <citation type="submission" date="2022-10" db="EMBL/GenBank/DDBJ databases">
        <title>Tapping the CABI collections for fungal endophytes: first genome assemblies for Collariella, Neodidymelliopsis, Ascochyta clinopodiicola, Didymella pomorum, Didymosphaeria variabile, Neocosmospora piperis and Neocucurbitaria cava.</title>
        <authorList>
            <person name="Hill R."/>
        </authorList>
    </citation>
    <scope>NUCLEOTIDE SEQUENCE</scope>
    <source>
        <strain evidence="2">IMI 366586</strain>
    </source>
</reference>
<comment type="caution">
    <text evidence="2">The sequence shown here is derived from an EMBL/GenBank/DDBJ whole genome shotgun (WGS) entry which is preliminary data.</text>
</comment>
<keyword evidence="3" id="KW-1185">Reference proteome</keyword>
<dbReference type="OrthoDB" id="5081713at2759"/>
<dbReference type="EMBL" id="JAPEUR010000099">
    <property type="protein sequence ID" value="KAJ4321129.1"/>
    <property type="molecule type" value="Genomic_DNA"/>
</dbReference>
<protein>
    <submittedName>
        <fullName evidence="2">Uncharacterized protein</fullName>
    </submittedName>
</protein>
<gene>
    <name evidence="2" type="ORF">N0V84_005481</name>
</gene>
<feature type="region of interest" description="Disordered" evidence="1">
    <location>
        <begin position="344"/>
        <end position="402"/>
    </location>
</feature>
<name>A0A9W8WDJ8_9HYPO</name>
<organism evidence="2 3">
    <name type="scientific">Fusarium piperis</name>
    <dbReference type="NCBI Taxonomy" id="1435070"/>
    <lineage>
        <taxon>Eukaryota</taxon>
        <taxon>Fungi</taxon>
        <taxon>Dikarya</taxon>
        <taxon>Ascomycota</taxon>
        <taxon>Pezizomycotina</taxon>
        <taxon>Sordariomycetes</taxon>
        <taxon>Hypocreomycetidae</taxon>
        <taxon>Hypocreales</taxon>
        <taxon>Nectriaceae</taxon>
        <taxon>Fusarium</taxon>
        <taxon>Fusarium solani species complex</taxon>
    </lineage>
</organism>
<dbReference type="AlphaFoldDB" id="A0A9W8WDJ8"/>
<accession>A0A9W8WDJ8</accession>
<evidence type="ECO:0000256" key="1">
    <source>
        <dbReference type="SAM" id="MobiDB-lite"/>
    </source>
</evidence>